<evidence type="ECO:0000313" key="1">
    <source>
        <dbReference type="EMBL" id="MFC4411533.1"/>
    </source>
</evidence>
<organism evidence="1 2">
    <name type="scientific">Chungangia koreensis</name>
    <dbReference type="NCBI Taxonomy" id="752657"/>
    <lineage>
        <taxon>Bacteria</taxon>
        <taxon>Bacillati</taxon>
        <taxon>Bacillota</taxon>
        <taxon>Bacilli</taxon>
        <taxon>Lactobacillales</taxon>
        <taxon>Chungangia</taxon>
    </lineage>
</organism>
<accession>A0ABV8X6J1</accession>
<proteinExistence type="predicted"/>
<reference evidence="2" key="1">
    <citation type="journal article" date="2019" name="Int. J. Syst. Evol. Microbiol.">
        <title>The Global Catalogue of Microorganisms (GCM) 10K type strain sequencing project: providing services to taxonomists for standard genome sequencing and annotation.</title>
        <authorList>
            <consortium name="The Broad Institute Genomics Platform"/>
            <consortium name="The Broad Institute Genome Sequencing Center for Infectious Disease"/>
            <person name="Wu L."/>
            <person name="Ma J."/>
        </authorList>
    </citation>
    <scope>NUCLEOTIDE SEQUENCE [LARGE SCALE GENOMIC DNA]</scope>
    <source>
        <strain evidence="2">CCUG 59778</strain>
    </source>
</reference>
<dbReference type="RefSeq" id="WP_378156584.1">
    <property type="nucleotide sequence ID" value="NZ_JBHSEC010000020.1"/>
</dbReference>
<dbReference type="EMBL" id="JBHSEC010000020">
    <property type="protein sequence ID" value="MFC4411533.1"/>
    <property type="molecule type" value="Genomic_DNA"/>
</dbReference>
<gene>
    <name evidence="1" type="ORF">ACFOZY_13990</name>
</gene>
<sequence>MRIRLLPIILRLLPILDRLLPIFTYLLPIMNKTSNRFTDLHFPLEKL</sequence>
<name>A0ABV8X6J1_9LACT</name>
<keyword evidence="2" id="KW-1185">Reference proteome</keyword>
<evidence type="ECO:0000313" key="2">
    <source>
        <dbReference type="Proteomes" id="UP001595817"/>
    </source>
</evidence>
<protein>
    <submittedName>
        <fullName evidence="1">Uncharacterized protein</fullName>
    </submittedName>
</protein>
<dbReference type="Proteomes" id="UP001595817">
    <property type="component" value="Unassembled WGS sequence"/>
</dbReference>
<comment type="caution">
    <text evidence="1">The sequence shown here is derived from an EMBL/GenBank/DDBJ whole genome shotgun (WGS) entry which is preliminary data.</text>
</comment>